<dbReference type="Proteomes" id="UP000509568">
    <property type="component" value="Chromosome"/>
</dbReference>
<keyword evidence="5 9" id="KW-0949">S-adenosyl-L-methionine</keyword>
<dbReference type="PROSITE" id="PS00949">
    <property type="entry name" value="AUTOINDUCER_SYNTH_1"/>
    <property type="match status" value="1"/>
</dbReference>
<keyword evidence="6 8" id="KW-0071">Autoinducer synthesis</keyword>
<dbReference type="EC" id="2.3.1.184" evidence="1 9"/>
<evidence type="ECO:0000256" key="1">
    <source>
        <dbReference type="ARBA" id="ARBA00012340"/>
    </source>
</evidence>
<accession>A0A7D5D762</accession>
<evidence type="ECO:0000256" key="6">
    <source>
        <dbReference type="ARBA" id="ARBA00022929"/>
    </source>
</evidence>
<dbReference type="PRINTS" id="PR01549">
    <property type="entry name" value="AUTOINDCRSYN"/>
</dbReference>
<keyword evidence="4 9" id="KW-0808">Transferase</keyword>
<evidence type="ECO:0000256" key="5">
    <source>
        <dbReference type="ARBA" id="ARBA00022691"/>
    </source>
</evidence>
<name>A0A7D5D762_9PSED</name>
<dbReference type="PANTHER" id="PTHR39322:SF1">
    <property type="entry name" value="ISOVALERYL-HOMOSERINE LACTONE SYNTHASE"/>
    <property type="match status" value="1"/>
</dbReference>
<dbReference type="GO" id="GO:0009372">
    <property type="term" value="P:quorum sensing"/>
    <property type="evidence" value="ECO:0007669"/>
    <property type="project" value="UniProtKB-UniRule"/>
</dbReference>
<dbReference type="PANTHER" id="PTHR39322">
    <property type="entry name" value="ACYL-HOMOSERINE-LACTONE SYNTHASE"/>
    <property type="match status" value="1"/>
</dbReference>
<reference evidence="10 11" key="1">
    <citation type="submission" date="2020-06" db="EMBL/GenBank/DDBJ databases">
        <title>Pseudomonas eucalypticola sp. nov., an endophyte of Eucalyptus dunnii leaves with biocontrol ability of eucalyptus leaf blight.</title>
        <authorList>
            <person name="Liu Y."/>
            <person name="Song Z."/>
            <person name="Zeng H."/>
            <person name="Lu M."/>
            <person name="Wang X."/>
            <person name="Lian X."/>
            <person name="Zhang Q."/>
        </authorList>
    </citation>
    <scope>NUCLEOTIDE SEQUENCE [LARGE SCALE GENOMIC DNA]</scope>
    <source>
        <strain evidence="10 11">NP-1</strain>
    </source>
</reference>
<dbReference type="InterPro" id="IPR001690">
    <property type="entry name" value="Autoind_synthase"/>
</dbReference>
<dbReference type="KEGG" id="pez:HWQ56_12405"/>
<evidence type="ECO:0000256" key="9">
    <source>
        <dbReference type="RuleBase" id="RU361135"/>
    </source>
</evidence>
<evidence type="ECO:0000256" key="2">
    <source>
        <dbReference type="ARBA" id="ARBA00018768"/>
    </source>
</evidence>
<evidence type="ECO:0000256" key="4">
    <source>
        <dbReference type="ARBA" id="ARBA00022679"/>
    </source>
</evidence>
<evidence type="ECO:0000256" key="8">
    <source>
        <dbReference type="PROSITE-ProRule" id="PRU00533"/>
    </source>
</evidence>
<dbReference type="Gene3D" id="3.40.630.30">
    <property type="match status" value="1"/>
</dbReference>
<comment type="catalytic activity">
    <reaction evidence="7 9">
        <text>a fatty acyl-[ACP] + S-adenosyl-L-methionine = an N-acyl-L-homoserine lactone + S-methyl-5'-thioadenosine + holo-[ACP] + H(+)</text>
        <dbReference type="Rhea" id="RHEA:10096"/>
        <dbReference type="Rhea" id="RHEA-COMP:9685"/>
        <dbReference type="Rhea" id="RHEA-COMP:14125"/>
        <dbReference type="ChEBI" id="CHEBI:15378"/>
        <dbReference type="ChEBI" id="CHEBI:17509"/>
        <dbReference type="ChEBI" id="CHEBI:55474"/>
        <dbReference type="ChEBI" id="CHEBI:59789"/>
        <dbReference type="ChEBI" id="CHEBI:64479"/>
        <dbReference type="ChEBI" id="CHEBI:138651"/>
        <dbReference type="EC" id="2.3.1.184"/>
    </reaction>
</comment>
<dbReference type="InterPro" id="IPR018311">
    <property type="entry name" value="Autoind_synth_CS"/>
</dbReference>
<proteinExistence type="inferred from homology"/>
<gene>
    <name evidence="10" type="ORF">HWQ56_12405</name>
</gene>
<evidence type="ECO:0000313" key="11">
    <source>
        <dbReference type="Proteomes" id="UP000509568"/>
    </source>
</evidence>
<keyword evidence="3 8" id="KW-0673">Quorum sensing</keyword>
<evidence type="ECO:0000256" key="7">
    <source>
        <dbReference type="ARBA" id="ARBA00048576"/>
    </source>
</evidence>
<organism evidence="10 11">
    <name type="scientific">Pseudomonas eucalypticola</name>
    <dbReference type="NCBI Taxonomy" id="2599595"/>
    <lineage>
        <taxon>Bacteria</taxon>
        <taxon>Pseudomonadati</taxon>
        <taxon>Pseudomonadota</taxon>
        <taxon>Gammaproteobacteria</taxon>
        <taxon>Pseudomonadales</taxon>
        <taxon>Pseudomonadaceae</taxon>
        <taxon>Pseudomonas</taxon>
    </lineage>
</organism>
<dbReference type="InterPro" id="IPR016181">
    <property type="entry name" value="Acyl_CoA_acyltransferase"/>
</dbReference>
<dbReference type="GO" id="GO:0007165">
    <property type="term" value="P:signal transduction"/>
    <property type="evidence" value="ECO:0007669"/>
    <property type="project" value="TreeGrafter"/>
</dbReference>
<evidence type="ECO:0000313" key="10">
    <source>
        <dbReference type="EMBL" id="QKZ04538.1"/>
    </source>
</evidence>
<dbReference type="AlphaFoldDB" id="A0A7D5D762"/>
<protein>
    <recommendedName>
        <fullName evidence="2 9">Acyl-homoserine-lactone synthase</fullName>
        <ecNumber evidence="1 9">2.3.1.184</ecNumber>
    </recommendedName>
    <alternativeName>
        <fullName evidence="9">Autoinducer synthesis protein</fullName>
    </alternativeName>
</protein>
<dbReference type="Pfam" id="PF00765">
    <property type="entry name" value="Autoind_synth"/>
    <property type="match status" value="1"/>
</dbReference>
<dbReference type="EMBL" id="CP056030">
    <property type="protein sequence ID" value="QKZ04538.1"/>
    <property type="molecule type" value="Genomic_DNA"/>
</dbReference>
<evidence type="ECO:0000256" key="3">
    <source>
        <dbReference type="ARBA" id="ARBA00022654"/>
    </source>
</evidence>
<comment type="similarity">
    <text evidence="8 9">Belongs to the autoinducer synthase family.</text>
</comment>
<dbReference type="GO" id="GO:0061579">
    <property type="term" value="F:N-acyl homoserine lactone synthase activity"/>
    <property type="evidence" value="ECO:0007669"/>
    <property type="project" value="UniProtKB-UniRule"/>
</dbReference>
<dbReference type="SUPFAM" id="SSF55729">
    <property type="entry name" value="Acyl-CoA N-acyltransferases (Nat)"/>
    <property type="match status" value="1"/>
</dbReference>
<dbReference type="PROSITE" id="PS51187">
    <property type="entry name" value="AUTOINDUCER_SYNTH_2"/>
    <property type="match status" value="1"/>
</dbReference>
<sequence>MPEHTIAFHASAHPDTCPSVLSQLYGLRKKVFADRLNWKVQVRNGHEFDHYDNADATYIVGCWNGQPLAGVRLINTQQPYMVEGPFRAFFDVEPPKHPRLCESSRFFVDTERASALGLATQPFTELLLLAMHNHAQATGMKAVVTVVSAAMSRIVRRAGWHYEVLSQGQASPGERVLLLSMPVDEANRQRLLARIGTPAGLDLTVARFPASAPQRFIQDLAS</sequence>
<dbReference type="RefSeq" id="WP_176570665.1">
    <property type="nucleotide sequence ID" value="NZ_CP056030.1"/>
</dbReference>
<keyword evidence="11" id="KW-1185">Reference proteome</keyword>